<feature type="domain" description="HTH cro/C1-type" evidence="2">
    <location>
        <begin position="6"/>
        <end position="60"/>
    </location>
</feature>
<accession>A0A7I8D568</accession>
<dbReference type="Proteomes" id="UP000593890">
    <property type="component" value="Chromosome"/>
</dbReference>
<evidence type="ECO:0000256" key="1">
    <source>
        <dbReference type="ARBA" id="ARBA00023125"/>
    </source>
</evidence>
<evidence type="ECO:0000313" key="4">
    <source>
        <dbReference type="Proteomes" id="UP000593890"/>
    </source>
</evidence>
<keyword evidence="1" id="KW-0238">DNA-binding</keyword>
<dbReference type="AlphaFoldDB" id="A0A7I8D568"/>
<reference evidence="4" key="1">
    <citation type="submission" date="2020-07" db="EMBL/GenBank/DDBJ databases">
        <title>Complete genome sequencing of Clostridia bacterium strain 12CBH8.</title>
        <authorList>
            <person name="Sakamoto M."/>
            <person name="Murakami T."/>
            <person name="Mori H."/>
        </authorList>
    </citation>
    <scope>NUCLEOTIDE SEQUENCE [LARGE SCALE GENOMIC DNA]</scope>
    <source>
        <strain evidence="4">12CBH8</strain>
    </source>
</reference>
<dbReference type="SUPFAM" id="SSF47413">
    <property type="entry name" value="lambda repressor-like DNA-binding domains"/>
    <property type="match status" value="1"/>
</dbReference>
<dbReference type="InterPro" id="IPR001387">
    <property type="entry name" value="Cro/C1-type_HTH"/>
</dbReference>
<dbReference type="KEGG" id="sman:C12CBH8_04330"/>
<evidence type="ECO:0000259" key="2">
    <source>
        <dbReference type="PROSITE" id="PS50943"/>
    </source>
</evidence>
<dbReference type="PANTHER" id="PTHR46558">
    <property type="entry name" value="TRACRIPTIONAL REGULATORY PROTEIN-RELATED-RELATED"/>
    <property type="match status" value="1"/>
</dbReference>
<dbReference type="SMART" id="SM00530">
    <property type="entry name" value="HTH_XRE"/>
    <property type="match status" value="1"/>
</dbReference>
<dbReference type="GO" id="GO:0003677">
    <property type="term" value="F:DNA binding"/>
    <property type="evidence" value="ECO:0007669"/>
    <property type="project" value="UniProtKB-KW"/>
</dbReference>
<name>A0A7I8D568_9FIRM</name>
<proteinExistence type="predicted"/>
<evidence type="ECO:0000313" key="3">
    <source>
        <dbReference type="EMBL" id="BCI59794.1"/>
    </source>
</evidence>
<organism evidence="3 4">
    <name type="scientific">Solibaculum mannosilyticum</name>
    <dbReference type="NCBI Taxonomy" id="2780922"/>
    <lineage>
        <taxon>Bacteria</taxon>
        <taxon>Bacillati</taxon>
        <taxon>Bacillota</taxon>
        <taxon>Clostridia</taxon>
        <taxon>Eubacteriales</taxon>
        <taxon>Oscillospiraceae</taxon>
        <taxon>Solibaculum</taxon>
    </lineage>
</organism>
<protein>
    <recommendedName>
        <fullName evidence="2">HTH cro/C1-type domain-containing protein</fullName>
    </recommendedName>
</protein>
<dbReference type="RefSeq" id="WP_090265755.1">
    <property type="nucleotide sequence ID" value="NZ_AP023321.1"/>
</dbReference>
<dbReference type="PANTHER" id="PTHR46558:SF11">
    <property type="entry name" value="HTH-TYPE TRANSCRIPTIONAL REGULATOR XRE"/>
    <property type="match status" value="1"/>
</dbReference>
<dbReference type="InterPro" id="IPR010982">
    <property type="entry name" value="Lambda_DNA-bd_dom_sf"/>
</dbReference>
<dbReference type="EMBL" id="AP023321">
    <property type="protein sequence ID" value="BCI59794.1"/>
    <property type="molecule type" value="Genomic_DNA"/>
</dbReference>
<dbReference type="PROSITE" id="PS50943">
    <property type="entry name" value="HTH_CROC1"/>
    <property type="match status" value="1"/>
</dbReference>
<dbReference type="Pfam" id="PF01381">
    <property type="entry name" value="HTH_3"/>
    <property type="match status" value="1"/>
</dbReference>
<sequence>MIGENIRAAREAKGYKQIDLARRMHISPTRLNFWEKNKREPNIQMLQKLSYVLEVSCDYLIFGKEALKRGPVLTEEKQVQDILDQNTIKLAQKLIKAGVLKEGEDLTQGQLEKILRVLRIVLEDVDE</sequence>
<gene>
    <name evidence="3" type="ORF">C12CBH8_04330</name>
</gene>
<keyword evidence="4" id="KW-1185">Reference proteome</keyword>
<dbReference type="Gene3D" id="1.10.260.40">
    <property type="entry name" value="lambda repressor-like DNA-binding domains"/>
    <property type="match status" value="1"/>
</dbReference>
<dbReference type="CDD" id="cd00093">
    <property type="entry name" value="HTH_XRE"/>
    <property type="match status" value="1"/>
</dbReference>